<keyword evidence="3" id="KW-0862">Zinc</keyword>
<dbReference type="AlphaFoldDB" id="M4DLZ0"/>
<feature type="coiled-coil region" evidence="5">
    <location>
        <begin position="74"/>
        <end position="101"/>
    </location>
</feature>
<evidence type="ECO:0000256" key="2">
    <source>
        <dbReference type="ARBA" id="ARBA00022771"/>
    </source>
</evidence>
<dbReference type="Gramene" id="Bra017521.1">
    <property type="protein sequence ID" value="Bra017521.1-P"/>
    <property type="gene ID" value="Bra017521"/>
</dbReference>
<keyword evidence="8" id="KW-1185">Reference proteome</keyword>
<accession>M4DLZ0</accession>
<keyword evidence="2 4" id="KW-0863">Zinc-finger</keyword>
<dbReference type="OMA" id="KISQAWA"/>
<evidence type="ECO:0000259" key="6">
    <source>
        <dbReference type="PROSITE" id="PS51999"/>
    </source>
</evidence>
<evidence type="ECO:0000256" key="4">
    <source>
        <dbReference type="PROSITE-ProRule" id="PRU01343"/>
    </source>
</evidence>
<dbReference type="EnsemblPlants" id="Bra017521.1">
    <property type="protein sequence ID" value="Bra017521.1-P"/>
    <property type="gene ID" value="Bra017521"/>
</dbReference>
<protein>
    <recommendedName>
        <fullName evidence="6">GRF-type domain-containing protein</fullName>
    </recommendedName>
</protein>
<dbReference type="Pfam" id="PF06839">
    <property type="entry name" value="Zn_ribbon_GRF"/>
    <property type="match status" value="1"/>
</dbReference>
<name>M4DLZ0_BRACM</name>
<evidence type="ECO:0000256" key="1">
    <source>
        <dbReference type="ARBA" id="ARBA00022723"/>
    </source>
</evidence>
<dbReference type="Proteomes" id="UP000011750">
    <property type="component" value="Chromosome A09"/>
</dbReference>
<reference evidence="7 8" key="1">
    <citation type="journal article" date="2011" name="Nat. Genet.">
        <title>The genome of the mesopolyploid crop species Brassica rapa.</title>
        <authorList>
            <consortium name="Brassica rapa Genome Sequencing Project Consortium"/>
            <person name="Wang X."/>
            <person name="Wang H."/>
            <person name="Wang J."/>
            <person name="Sun R."/>
            <person name="Wu J."/>
            <person name="Liu S."/>
            <person name="Bai Y."/>
            <person name="Mun J.H."/>
            <person name="Bancroft I."/>
            <person name="Cheng F."/>
            <person name="Huang S."/>
            <person name="Li X."/>
            <person name="Hua W."/>
            <person name="Wang J."/>
            <person name="Wang X."/>
            <person name="Freeling M."/>
            <person name="Pires J.C."/>
            <person name="Paterson A.H."/>
            <person name="Chalhoub B."/>
            <person name="Wang B."/>
            <person name="Hayward A."/>
            <person name="Sharpe A.G."/>
            <person name="Park B.S."/>
            <person name="Weisshaar B."/>
            <person name="Liu B."/>
            <person name="Li B."/>
            <person name="Liu B."/>
            <person name="Tong C."/>
            <person name="Song C."/>
            <person name="Duran C."/>
            <person name="Peng C."/>
            <person name="Geng C."/>
            <person name="Koh C."/>
            <person name="Lin C."/>
            <person name="Edwards D."/>
            <person name="Mu D."/>
            <person name="Shen D."/>
            <person name="Soumpourou E."/>
            <person name="Li F."/>
            <person name="Fraser F."/>
            <person name="Conant G."/>
            <person name="Lassalle G."/>
            <person name="King G.J."/>
            <person name="Bonnema G."/>
            <person name="Tang H."/>
            <person name="Wang H."/>
            <person name="Belcram H."/>
            <person name="Zhou H."/>
            <person name="Hirakawa H."/>
            <person name="Abe H."/>
            <person name="Guo H."/>
            <person name="Wang H."/>
            <person name="Jin H."/>
            <person name="Parkin I.A."/>
            <person name="Batley J."/>
            <person name="Kim J.S."/>
            <person name="Just J."/>
            <person name="Li J."/>
            <person name="Xu J."/>
            <person name="Deng J."/>
            <person name="Kim J.A."/>
            <person name="Li J."/>
            <person name="Yu J."/>
            <person name="Meng J."/>
            <person name="Wang J."/>
            <person name="Min J."/>
            <person name="Poulain J."/>
            <person name="Wang J."/>
            <person name="Hatakeyama K."/>
            <person name="Wu K."/>
            <person name="Wang L."/>
            <person name="Fang L."/>
            <person name="Trick M."/>
            <person name="Links M.G."/>
            <person name="Zhao M."/>
            <person name="Jin M."/>
            <person name="Ramchiary N."/>
            <person name="Drou N."/>
            <person name="Berkman P.J."/>
            <person name="Cai Q."/>
            <person name="Huang Q."/>
            <person name="Li R."/>
            <person name="Tabata S."/>
            <person name="Cheng S."/>
            <person name="Zhang S."/>
            <person name="Zhang S."/>
            <person name="Huang S."/>
            <person name="Sato S."/>
            <person name="Sun S."/>
            <person name="Kwon S.J."/>
            <person name="Choi S.R."/>
            <person name="Lee T.H."/>
            <person name="Fan W."/>
            <person name="Zhao X."/>
            <person name="Tan X."/>
            <person name="Xu X."/>
            <person name="Wang Y."/>
            <person name="Qiu Y."/>
            <person name="Yin Y."/>
            <person name="Li Y."/>
            <person name="Du Y."/>
            <person name="Liao Y."/>
            <person name="Lim Y."/>
            <person name="Narusaka Y."/>
            <person name="Wang Y."/>
            <person name="Wang Z."/>
            <person name="Li Z."/>
            <person name="Wang Z."/>
            <person name="Xiong Z."/>
            <person name="Zhang Z."/>
        </authorList>
    </citation>
    <scope>NUCLEOTIDE SEQUENCE [LARGE SCALE GENOMIC DNA]</scope>
    <source>
        <strain evidence="7 8">cv. Chiifu-401-42</strain>
    </source>
</reference>
<evidence type="ECO:0000256" key="3">
    <source>
        <dbReference type="ARBA" id="ARBA00022833"/>
    </source>
</evidence>
<reference evidence="7 8" key="2">
    <citation type="journal article" date="2018" name="Hortic Res">
        <title>Improved Brassica rapa reference genome by single-molecule sequencing and chromosome conformation capture technologies.</title>
        <authorList>
            <person name="Zhang L."/>
            <person name="Cai X."/>
            <person name="Wu J."/>
            <person name="Liu M."/>
            <person name="Grob S."/>
            <person name="Cheng F."/>
            <person name="Liang J."/>
            <person name="Cai C."/>
            <person name="Liu Z."/>
            <person name="Liu B."/>
            <person name="Wang F."/>
            <person name="Li S."/>
            <person name="Liu F."/>
            <person name="Li X."/>
            <person name="Cheng L."/>
            <person name="Yang W."/>
            <person name="Li M.H."/>
            <person name="Grossniklaus U."/>
            <person name="Zheng H."/>
            <person name="Wang X."/>
        </authorList>
    </citation>
    <scope>NUCLEOTIDE SEQUENCE [LARGE SCALE GENOMIC DNA]</scope>
    <source>
        <strain evidence="7 8">cv. Chiifu-401-42</strain>
    </source>
</reference>
<dbReference type="HOGENOM" id="CLU_121141_1_0_1"/>
<feature type="domain" description="GRF-type" evidence="6">
    <location>
        <begin position="22"/>
        <end position="64"/>
    </location>
</feature>
<organism evidence="7 8">
    <name type="scientific">Brassica campestris</name>
    <name type="common">Field mustard</name>
    <dbReference type="NCBI Taxonomy" id="3711"/>
    <lineage>
        <taxon>Eukaryota</taxon>
        <taxon>Viridiplantae</taxon>
        <taxon>Streptophyta</taxon>
        <taxon>Embryophyta</taxon>
        <taxon>Tracheophyta</taxon>
        <taxon>Spermatophyta</taxon>
        <taxon>Magnoliopsida</taxon>
        <taxon>eudicotyledons</taxon>
        <taxon>Gunneridae</taxon>
        <taxon>Pentapetalae</taxon>
        <taxon>rosids</taxon>
        <taxon>malvids</taxon>
        <taxon>Brassicales</taxon>
        <taxon>Brassicaceae</taxon>
        <taxon>Brassiceae</taxon>
        <taxon>Brassica</taxon>
    </lineage>
</organism>
<proteinExistence type="predicted"/>
<sequence>MELGGGWSNKLKGKAIEGNVLCYCGIPAKISQAWAGKNPGRSFYGCEKYKRGGDCNFFQWFDEEDAFGWQKKALIEARNEIHEKNKTITELKKTISKLRSDLVKK</sequence>
<reference evidence="7" key="3">
    <citation type="submission" date="2023-03" db="UniProtKB">
        <authorList>
            <consortium name="EnsemblPlants"/>
        </authorList>
    </citation>
    <scope>IDENTIFICATION</scope>
    <source>
        <strain evidence="7">cv. Chiifu-401-42</strain>
    </source>
</reference>
<dbReference type="InterPro" id="IPR010666">
    <property type="entry name" value="Znf_GRF"/>
</dbReference>
<dbReference type="InParanoid" id="M4DLZ0"/>
<keyword evidence="5" id="KW-0175">Coiled coil</keyword>
<evidence type="ECO:0000313" key="7">
    <source>
        <dbReference type="EnsemblPlants" id="Bra017521.1-P"/>
    </source>
</evidence>
<dbReference type="GO" id="GO:0008270">
    <property type="term" value="F:zinc ion binding"/>
    <property type="evidence" value="ECO:0007669"/>
    <property type="project" value="UniProtKB-KW"/>
</dbReference>
<keyword evidence="1" id="KW-0479">Metal-binding</keyword>
<evidence type="ECO:0000313" key="8">
    <source>
        <dbReference type="Proteomes" id="UP000011750"/>
    </source>
</evidence>
<dbReference type="PROSITE" id="PS51999">
    <property type="entry name" value="ZF_GRF"/>
    <property type="match status" value="1"/>
</dbReference>
<dbReference type="PANTHER" id="PTHR33248">
    <property type="entry name" value="ZINC ION-BINDING PROTEIN"/>
    <property type="match status" value="1"/>
</dbReference>
<evidence type="ECO:0000256" key="5">
    <source>
        <dbReference type="SAM" id="Coils"/>
    </source>
</evidence>